<organism evidence="4 5">
    <name type="scientific">Lichenifustis flavocetrariae</name>
    <dbReference type="NCBI Taxonomy" id="2949735"/>
    <lineage>
        <taxon>Bacteria</taxon>
        <taxon>Pseudomonadati</taxon>
        <taxon>Pseudomonadota</taxon>
        <taxon>Alphaproteobacteria</taxon>
        <taxon>Hyphomicrobiales</taxon>
        <taxon>Lichenihabitantaceae</taxon>
        <taxon>Lichenifustis</taxon>
    </lineage>
</organism>
<evidence type="ECO:0000259" key="3">
    <source>
        <dbReference type="Pfam" id="PF04453"/>
    </source>
</evidence>
<comment type="similarity">
    <text evidence="1">Belongs to the LptD family.</text>
</comment>
<dbReference type="GO" id="GO:1990351">
    <property type="term" value="C:transporter complex"/>
    <property type="evidence" value="ECO:0007669"/>
    <property type="project" value="TreeGrafter"/>
</dbReference>
<evidence type="ECO:0000256" key="1">
    <source>
        <dbReference type="HAMAP-Rule" id="MF_01411"/>
    </source>
</evidence>
<evidence type="ECO:0000256" key="2">
    <source>
        <dbReference type="SAM" id="MobiDB-lite"/>
    </source>
</evidence>
<dbReference type="RefSeq" id="WP_282584416.1">
    <property type="nucleotide sequence ID" value="NZ_JAMOIM010000004.1"/>
</dbReference>
<reference evidence="4" key="1">
    <citation type="submission" date="2022-05" db="EMBL/GenBank/DDBJ databases">
        <authorList>
            <person name="Pankratov T."/>
        </authorList>
    </citation>
    <scope>NUCLEOTIDE SEQUENCE</scope>
    <source>
        <strain evidence="4">BP6-180914</strain>
    </source>
</reference>
<dbReference type="EMBL" id="JAMOIM010000004">
    <property type="protein sequence ID" value="MCW6508067.1"/>
    <property type="molecule type" value="Genomic_DNA"/>
</dbReference>
<keyword evidence="1" id="KW-0998">Cell outer membrane</keyword>
<comment type="function">
    <text evidence="1">Involved in the assembly of lipopolysaccharide (LPS) at the surface of the outer membrane.</text>
</comment>
<dbReference type="GO" id="GO:0043165">
    <property type="term" value="P:Gram-negative-bacterium-type cell outer membrane assembly"/>
    <property type="evidence" value="ECO:0007669"/>
    <property type="project" value="UniProtKB-UniRule"/>
</dbReference>
<feature type="domain" description="LptD C-terminal" evidence="3">
    <location>
        <begin position="301"/>
        <end position="724"/>
    </location>
</feature>
<evidence type="ECO:0000313" key="4">
    <source>
        <dbReference type="EMBL" id="MCW6508067.1"/>
    </source>
</evidence>
<name>A0AA41Z2G9_9HYPH</name>
<dbReference type="Proteomes" id="UP001165667">
    <property type="component" value="Unassembled WGS sequence"/>
</dbReference>
<dbReference type="HAMAP" id="MF_01411">
    <property type="entry name" value="LPS_assembly_LptD"/>
    <property type="match status" value="1"/>
</dbReference>
<gene>
    <name evidence="1" type="primary">lptD</name>
    <name evidence="4" type="ORF">M8523_08535</name>
</gene>
<dbReference type="InterPro" id="IPR020889">
    <property type="entry name" value="LipoPS_assembly_LptD"/>
</dbReference>
<accession>A0AA41Z2G9</accession>
<comment type="subcellular location">
    <subcellularLocation>
        <location evidence="1">Cell outer membrane</location>
    </subcellularLocation>
</comment>
<comment type="caution">
    <text evidence="1">Lacks conserved residue(s) required for the propagation of feature annotation.</text>
</comment>
<dbReference type="InterPro" id="IPR007543">
    <property type="entry name" value="LptD_C"/>
</dbReference>
<dbReference type="PANTHER" id="PTHR30189:SF1">
    <property type="entry name" value="LPS-ASSEMBLY PROTEIN LPTD"/>
    <property type="match status" value="1"/>
</dbReference>
<feature type="region of interest" description="Disordered" evidence="2">
    <location>
        <begin position="15"/>
        <end position="37"/>
    </location>
</feature>
<dbReference type="Gene3D" id="2.60.450.10">
    <property type="entry name" value="Lipopolysaccharide (LPS) transport protein A like domain"/>
    <property type="match status" value="1"/>
</dbReference>
<comment type="caution">
    <text evidence="4">The sequence shown here is derived from an EMBL/GenBank/DDBJ whole genome shotgun (WGS) entry which is preliminary data.</text>
</comment>
<dbReference type="Pfam" id="PF04453">
    <property type="entry name" value="LptD"/>
    <property type="match status" value="1"/>
</dbReference>
<proteinExistence type="inferred from homology"/>
<sequence length="842" mass="93608">MAVILVTAGWVSPSWSQTTTPTAVRPTSTPSGTTDPAKKDRLLVEAKELVYNRDTNVVSAEGNVQLYYQGRTLEADKVIYNRNTNRVYAEGNAKLTEADGTVTYGSRFDLTDDFKSGFIDSLSTISKDKTRLTAPRGERSEGETAVLDKSTYTACEPCKEHPERPPLWQVRAMKIIHKSDEQMLYYEDAFFEFYGVPVAYFPYLSSPDPTVSKKSGLLAPRFLYNNRLGYGAAIPYFWNVAPDYDVTLTPTVLTRQGVLGQAEFRQRLSNGSYNIRATGIYQLDPKAFDAAPYGTGDRELRGSIETAGQFYINPSWKFGWDVAVFSDKYFFEDYKLRDDTLSTNYVRESISTAYLTGKGERSYFDLRGYYIQGLSQFDFEKQQPLVLPVLDYNRTIPVDPAKTMGIGGEINIDTNFTALSRESAAYQSTGVRLLDKAFGLYDVCPTSSTPNLALPNFKPPSCFVRGIAGNYERASAQITWQRKFIDPIGEVWTPFAFARFDAEGLSLNESDSFRFTNGSATSVLSNADQANFFGSKNSMFARFQPGVGLDWRYPFVAQTGSLTHTFEPIAQIIARPNEAESGNRPNEDAQSLFFDDTNLFEWNKFSGYDRVEGGVRANAGGQYTMTFKQDGYVNALFGESFQLAGNNSYASSDVAQIAGNSGLQTDDSDYVGRVAVAPNSNLWFIAKGRFNQKDFTPETIDLAANAKAYDLTTTVQYSRYEAQPLIGYPFVREGVLLTGRYDFLQHYFVSANTVLDLNPHKYDSVTGAYDLAVNHPALASLGFGVGYNDECTTFSINYSQTYTTAANVESRDQTVMFQLTLRTLASAKGSSNLGVTNTTDGR</sequence>
<protein>
    <recommendedName>
        <fullName evidence="1">LPS-assembly protein LptD</fullName>
    </recommendedName>
</protein>
<dbReference type="GO" id="GO:0015920">
    <property type="term" value="P:lipopolysaccharide transport"/>
    <property type="evidence" value="ECO:0007669"/>
    <property type="project" value="InterPro"/>
</dbReference>
<keyword evidence="1" id="KW-0732">Signal</keyword>
<feature type="compositionally biased region" description="Low complexity" evidence="2">
    <location>
        <begin position="16"/>
        <end position="31"/>
    </location>
</feature>
<dbReference type="InterPro" id="IPR050218">
    <property type="entry name" value="LptD"/>
</dbReference>
<keyword evidence="5" id="KW-1185">Reference proteome</keyword>
<keyword evidence="1" id="KW-0472">Membrane</keyword>
<dbReference type="PANTHER" id="PTHR30189">
    <property type="entry name" value="LPS-ASSEMBLY PROTEIN"/>
    <property type="match status" value="1"/>
</dbReference>
<dbReference type="GO" id="GO:0009279">
    <property type="term" value="C:cell outer membrane"/>
    <property type="evidence" value="ECO:0007669"/>
    <property type="project" value="UniProtKB-SubCell"/>
</dbReference>
<comment type="subunit">
    <text evidence="1">Component of the lipopolysaccharide transport and assembly complex.</text>
</comment>
<dbReference type="AlphaFoldDB" id="A0AA41Z2G9"/>
<evidence type="ECO:0000313" key="5">
    <source>
        <dbReference type="Proteomes" id="UP001165667"/>
    </source>
</evidence>